<protein>
    <submittedName>
        <fullName evidence="1">Uncharacterized protein</fullName>
    </submittedName>
</protein>
<dbReference type="EMBL" id="SKBM01000008">
    <property type="protein sequence ID" value="TCZ63242.1"/>
    <property type="molecule type" value="Genomic_DNA"/>
</dbReference>
<dbReference type="OrthoDB" id="6555806at2"/>
<proteinExistence type="predicted"/>
<keyword evidence="2" id="KW-1185">Reference proteome</keyword>
<dbReference type="RefSeq" id="WP_132288148.1">
    <property type="nucleotide sequence ID" value="NZ_SKBM01000008.1"/>
</dbReference>
<reference evidence="1 2" key="1">
    <citation type="submission" date="2019-03" db="EMBL/GenBank/DDBJ databases">
        <title>Paracraurococcus aquatilis NE82 genome sequence.</title>
        <authorList>
            <person name="Zhao Y."/>
            <person name="Du Z."/>
        </authorList>
    </citation>
    <scope>NUCLEOTIDE SEQUENCE [LARGE SCALE GENOMIC DNA]</scope>
    <source>
        <strain evidence="1 2">NE82</strain>
    </source>
</reference>
<sequence length="82" mass="9049">MLAQKRADLVRIIEDLISARFTDYRSEKAAIDTLRLAVPHPDPLALIFHDPWDDALTAEQVLALALAYDPVGSPPQFLPLAA</sequence>
<evidence type="ECO:0000313" key="2">
    <source>
        <dbReference type="Proteomes" id="UP000295023"/>
    </source>
</evidence>
<gene>
    <name evidence="1" type="ORF">EXY23_10445</name>
</gene>
<accession>A0A4R4DNY1</accession>
<organism evidence="1 2">
    <name type="scientific">Roseicella aquatilis</name>
    <dbReference type="NCBI Taxonomy" id="2527868"/>
    <lineage>
        <taxon>Bacteria</taxon>
        <taxon>Pseudomonadati</taxon>
        <taxon>Pseudomonadota</taxon>
        <taxon>Alphaproteobacteria</taxon>
        <taxon>Acetobacterales</taxon>
        <taxon>Roseomonadaceae</taxon>
        <taxon>Roseicella</taxon>
    </lineage>
</organism>
<name>A0A4R4DNY1_9PROT</name>
<dbReference type="AlphaFoldDB" id="A0A4R4DNY1"/>
<dbReference type="Proteomes" id="UP000295023">
    <property type="component" value="Unassembled WGS sequence"/>
</dbReference>
<evidence type="ECO:0000313" key="1">
    <source>
        <dbReference type="EMBL" id="TCZ63242.1"/>
    </source>
</evidence>
<comment type="caution">
    <text evidence="1">The sequence shown here is derived from an EMBL/GenBank/DDBJ whole genome shotgun (WGS) entry which is preliminary data.</text>
</comment>